<accession>A0A9P7YLF5</accession>
<evidence type="ECO:0000313" key="8">
    <source>
        <dbReference type="EMBL" id="KAG9235839.1"/>
    </source>
</evidence>
<evidence type="ECO:0000256" key="2">
    <source>
        <dbReference type="ARBA" id="ARBA00022692"/>
    </source>
</evidence>
<feature type="compositionally biased region" description="Acidic residues" evidence="6">
    <location>
        <begin position="155"/>
        <end position="170"/>
    </location>
</feature>
<dbReference type="OrthoDB" id="342281at2759"/>
<evidence type="ECO:0000256" key="3">
    <source>
        <dbReference type="ARBA" id="ARBA00022989"/>
    </source>
</evidence>
<keyword evidence="2" id="KW-0812">Transmembrane</keyword>
<dbReference type="GO" id="GO:0043495">
    <property type="term" value="F:protein-membrane adaptor activity"/>
    <property type="evidence" value="ECO:0007669"/>
    <property type="project" value="TreeGrafter"/>
</dbReference>
<feature type="region of interest" description="Disordered" evidence="6">
    <location>
        <begin position="1"/>
        <end position="74"/>
    </location>
</feature>
<name>A0A9P7YLF5_9HELO</name>
<comment type="subcellular location">
    <subcellularLocation>
        <location evidence="1">Membrane</location>
    </subcellularLocation>
</comment>
<keyword evidence="4" id="KW-0472">Membrane</keyword>
<feature type="compositionally biased region" description="Low complexity" evidence="6">
    <location>
        <begin position="1"/>
        <end position="21"/>
    </location>
</feature>
<dbReference type="PANTHER" id="PTHR12911">
    <property type="entry name" value="SAD1/UNC-84-LIKE PROTEIN-RELATED"/>
    <property type="match status" value="1"/>
</dbReference>
<feature type="compositionally biased region" description="Polar residues" evidence="6">
    <location>
        <begin position="27"/>
        <end position="37"/>
    </location>
</feature>
<feature type="coiled-coil region" evidence="5">
    <location>
        <begin position="397"/>
        <end position="424"/>
    </location>
</feature>
<dbReference type="PANTHER" id="PTHR12911:SF8">
    <property type="entry name" value="KLAROID PROTEIN-RELATED"/>
    <property type="match status" value="1"/>
</dbReference>
<reference evidence="8" key="1">
    <citation type="journal article" date="2021" name="IMA Fungus">
        <title>Genomic characterization of three marine fungi, including Emericellopsis atlantica sp. nov. with signatures of a generalist lifestyle and marine biomass degradation.</title>
        <authorList>
            <person name="Hagestad O.C."/>
            <person name="Hou L."/>
            <person name="Andersen J.H."/>
            <person name="Hansen E.H."/>
            <person name="Altermark B."/>
            <person name="Li C."/>
            <person name="Kuhnert E."/>
            <person name="Cox R.J."/>
            <person name="Crous P.W."/>
            <person name="Spatafora J.W."/>
            <person name="Lail K."/>
            <person name="Amirebrahimi M."/>
            <person name="Lipzen A."/>
            <person name="Pangilinan J."/>
            <person name="Andreopoulos W."/>
            <person name="Hayes R.D."/>
            <person name="Ng V."/>
            <person name="Grigoriev I.V."/>
            <person name="Jackson S.A."/>
            <person name="Sutton T.D.S."/>
            <person name="Dobson A.D.W."/>
            <person name="Rama T."/>
        </authorList>
    </citation>
    <scope>NUCLEOTIDE SEQUENCE</scope>
    <source>
        <strain evidence="8">TRa018bII</strain>
    </source>
</reference>
<dbReference type="Pfam" id="PF07738">
    <property type="entry name" value="Sad1_UNC"/>
    <property type="match status" value="1"/>
</dbReference>
<gene>
    <name evidence="8" type="ORF">BJ875DRAFT_373384</name>
</gene>
<evidence type="ECO:0000259" key="7">
    <source>
        <dbReference type="PROSITE" id="PS51469"/>
    </source>
</evidence>
<evidence type="ECO:0000256" key="4">
    <source>
        <dbReference type="ARBA" id="ARBA00023136"/>
    </source>
</evidence>
<evidence type="ECO:0000256" key="5">
    <source>
        <dbReference type="SAM" id="Coils"/>
    </source>
</evidence>
<evidence type="ECO:0000256" key="6">
    <source>
        <dbReference type="SAM" id="MobiDB-lite"/>
    </source>
</evidence>
<keyword evidence="9" id="KW-1185">Reference proteome</keyword>
<dbReference type="AlphaFoldDB" id="A0A9P7YLF5"/>
<comment type="caution">
    <text evidence="8">The sequence shown here is derived from an EMBL/GenBank/DDBJ whole genome shotgun (WGS) entry which is preliminary data.</text>
</comment>
<feature type="compositionally biased region" description="Polar residues" evidence="6">
    <location>
        <begin position="194"/>
        <end position="205"/>
    </location>
</feature>
<evidence type="ECO:0000313" key="9">
    <source>
        <dbReference type="Proteomes" id="UP000824998"/>
    </source>
</evidence>
<dbReference type="PROSITE" id="PS51469">
    <property type="entry name" value="SUN"/>
    <property type="match status" value="1"/>
</dbReference>
<feature type="region of interest" description="Disordered" evidence="6">
    <location>
        <begin position="87"/>
        <end position="209"/>
    </location>
</feature>
<evidence type="ECO:0000256" key="1">
    <source>
        <dbReference type="ARBA" id="ARBA00004370"/>
    </source>
</evidence>
<keyword evidence="3" id="KW-1133">Transmembrane helix</keyword>
<dbReference type="InterPro" id="IPR012919">
    <property type="entry name" value="SUN_dom"/>
</dbReference>
<dbReference type="Proteomes" id="UP000824998">
    <property type="component" value="Unassembled WGS sequence"/>
</dbReference>
<protein>
    <submittedName>
        <fullName evidence="8">Spindle pole body-associated protein sad1</fullName>
    </submittedName>
</protein>
<dbReference type="InterPro" id="IPR045119">
    <property type="entry name" value="SUN1-5"/>
</dbReference>
<dbReference type="GO" id="GO:0034993">
    <property type="term" value="C:meiotic nuclear membrane microtubule tethering complex"/>
    <property type="evidence" value="ECO:0007669"/>
    <property type="project" value="TreeGrafter"/>
</dbReference>
<feature type="domain" description="SUN" evidence="7">
    <location>
        <begin position="470"/>
        <end position="675"/>
    </location>
</feature>
<sequence length="681" mass="76064">MSTPRRTTRATSRQASSRGASPAPSDVTATPKTTSRRAGNATLPPVKLRASTAYGTNTVPVTASRAGPHTNQHISDVLGQILQPVREEGSEGATTPEHPRKTPSRTGRRKTRKASASSMGIDLNRTFGDESNVYGNADFDTSEISQLSDHGRINEDEDEDGYDEDDEVEDTLVLPPRDKPRFDPQAFQPAFRRNPTSSRPFQQPANPAANVASPQQWYGSANVRQNIGQFIPSWVAHPLEALDSDVASTIQRDVRGLNTRFSWLRQQKELDTEAIRKLEQRLPDFLVIKKDKIGNAKIPTDFWHALRDLIRSDVNLIPPPAAKSGSVAIKEFERKAGAIWDKYVHQNRARLASMSLEEFELKFPEFFKKNLVASKTEIVEMVRHSWDENRDIIKPELKTISSDLEEVKAKITSLQKRAAGLSHDKVKSIVNSHIKSIIPVNQLEAIAKAMMKNQVNYGLTRINHWSPGTGAVIHPTFTSPIFAFPSMKQNFFTKFFGRVLGNPLPWPNSPTSALTRWEEHGDCWCSPTSGKGLYEHGPTLGVISGSKVSPDQVIIEHIAPTASFEPGATPKDMELLAYIDDFAARGKAVELSARLFSQHDHEHDTLIDEYGYVRIAAWTFDGQGDPIQAFEVPVSLNQYKNGHTDKLVVRARNNHSRGKVDYTCMYRVRIHGEFVEERSTH</sequence>
<proteinExistence type="predicted"/>
<keyword evidence="5" id="KW-0175">Coiled coil</keyword>
<feature type="compositionally biased region" description="Basic residues" evidence="6">
    <location>
        <begin position="101"/>
        <end position="113"/>
    </location>
</feature>
<dbReference type="Gene3D" id="2.60.120.260">
    <property type="entry name" value="Galactose-binding domain-like"/>
    <property type="match status" value="1"/>
</dbReference>
<organism evidence="8 9">
    <name type="scientific">Amylocarpus encephaloides</name>
    <dbReference type="NCBI Taxonomy" id="45428"/>
    <lineage>
        <taxon>Eukaryota</taxon>
        <taxon>Fungi</taxon>
        <taxon>Dikarya</taxon>
        <taxon>Ascomycota</taxon>
        <taxon>Pezizomycotina</taxon>
        <taxon>Leotiomycetes</taxon>
        <taxon>Helotiales</taxon>
        <taxon>Helotiales incertae sedis</taxon>
        <taxon>Amylocarpus</taxon>
    </lineage>
</organism>
<dbReference type="EMBL" id="MU251421">
    <property type="protein sequence ID" value="KAG9235839.1"/>
    <property type="molecule type" value="Genomic_DNA"/>
</dbReference>